<dbReference type="GO" id="GO:0012505">
    <property type="term" value="C:endomembrane system"/>
    <property type="evidence" value="ECO:0007669"/>
    <property type="project" value="UniProtKB-SubCell"/>
</dbReference>
<evidence type="ECO:0000256" key="4">
    <source>
        <dbReference type="ARBA" id="ARBA00022989"/>
    </source>
</evidence>
<name>A0A8J6HBL4_TENMO</name>
<feature type="transmembrane region" description="Helical" evidence="6">
    <location>
        <begin position="664"/>
        <end position="681"/>
    </location>
</feature>
<dbReference type="Pfam" id="PF15982">
    <property type="entry name" value="TMEM135_C_rich"/>
    <property type="match status" value="1"/>
</dbReference>
<dbReference type="InterPro" id="IPR031926">
    <property type="entry name" value="TMEM135_N"/>
</dbReference>
<sequence>MRHGKIVTQIEISANRPQNDTLTLLMKGRIPTKEDLKKTVLGVLQSTAFLSGTGFGYSLFLCLLRRLLGNFNILTISAIPAFLSSVFSILIERPSRRTLLCLYVSNVATETLWNMALSRNMVRNIKYGDTAIFAVGMAVLLTYYKSGYHKQPDGKTDSMFGVLRFVVGPYEEKDYTARSTQASNFYRQQVQNIPNVGSSRQRSGSWHSSSKPKNPVFHVITQALRGVGKMFSIGLGIQLTLKLVLNVRRLIQSPKNLRTILFKKDTLNLAVFLGGFSGLFRAVLCILRRATGKDSPSFAIPAGLIAGMAFTRYPDTTVSLYVLWKVAQITYIMGINKGIVPRVPGFTEFLYCFSTAVLFHAALLEPTNLRPSYWKFLHSISGGRIACMNRIPLDAWGLGFAKLGASLGPLNRLNCRLISIPSCQILRLESRDFDEFPERHFELAAKLQTKKLSGDSQDDEHLFAAGFQFREEFLRQQLKCDLLVGGQDRAFSFRTPEIAKMLHNVYKVDEGKKCQRNLGRYVRKKKLEVNVEKMKMMVFNKRKRKSEENEWNWEEMKATDEKHIREIVRKANKQTVKCTSSDLCRYKCQKRTEMPPQEKMPETGSTEPECEPQLEMQCRNGYTNGAFITEPETEKVEKKEDGKGAFEFDDLLPHIGEFGIYQKLLFLMMIPFAFFVAWVYFTQIFITIVPEQHWCWVPELANMTVDER</sequence>
<evidence type="ECO:0000256" key="5">
    <source>
        <dbReference type="ARBA" id="ARBA00023136"/>
    </source>
</evidence>
<evidence type="ECO:0000313" key="9">
    <source>
        <dbReference type="Proteomes" id="UP000719412"/>
    </source>
</evidence>
<dbReference type="PANTHER" id="PTHR12459">
    <property type="entry name" value="TRANSMEMBRANE PROTEIN 135-RELATED"/>
    <property type="match status" value="1"/>
</dbReference>
<dbReference type="PANTHER" id="PTHR12459:SF15">
    <property type="entry name" value="TRANSMEMBRANE PROTEIN 135"/>
    <property type="match status" value="1"/>
</dbReference>
<evidence type="ECO:0000259" key="7">
    <source>
        <dbReference type="Pfam" id="PF15982"/>
    </source>
</evidence>
<dbReference type="InterPro" id="IPR026749">
    <property type="entry name" value="Tmem135"/>
</dbReference>
<dbReference type="EMBL" id="JABDTM020026759">
    <property type="protein sequence ID" value="KAH0811498.1"/>
    <property type="molecule type" value="Genomic_DNA"/>
</dbReference>
<reference evidence="8" key="1">
    <citation type="journal article" date="2020" name="J Insects Food Feed">
        <title>The yellow mealworm (Tenebrio molitor) genome: a resource for the emerging insects as food and feed industry.</title>
        <authorList>
            <person name="Eriksson T."/>
            <person name="Andere A."/>
            <person name="Kelstrup H."/>
            <person name="Emery V."/>
            <person name="Picard C."/>
        </authorList>
    </citation>
    <scope>NUCLEOTIDE SEQUENCE</scope>
    <source>
        <strain evidence="8">Stoneville</strain>
        <tissue evidence="8">Whole head</tissue>
    </source>
</reference>
<dbReference type="Proteomes" id="UP000719412">
    <property type="component" value="Unassembled WGS sequence"/>
</dbReference>
<reference evidence="8" key="2">
    <citation type="submission" date="2021-08" db="EMBL/GenBank/DDBJ databases">
        <authorList>
            <person name="Eriksson T."/>
        </authorList>
    </citation>
    <scope>NUCLEOTIDE SEQUENCE</scope>
    <source>
        <strain evidence="8">Stoneville</strain>
        <tissue evidence="8">Whole head</tissue>
    </source>
</reference>
<keyword evidence="4 6" id="KW-1133">Transmembrane helix</keyword>
<gene>
    <name evidence="8" type="ORF">GEV33_011293</name>
</gene>
<keyword evidence="5 6" id="KW-0472">Membrane</keyword>
<evidence type="ECO:0000256" key="1">
    <source>
        <dbReference type="ARBA" id="ARBA00004127"/>
    </source>
</evidence>
<comment type="caution">
    <text evidence="8">The sequence shown here is derived from an EMBL/GenBank/DDBJ whole genome shotgun (WGS) entry which is preliminary data.</text>
</comment>
<keyword evidence="3 6" id="KW-0812">Transmembrane</keyword>
<comment type="similarity">
    <text evidence="2">Belongs to the TMEM135 family.</text>
</comment>
<dbReference type="AlphaFoldDB" id="A0A8J6HBL4"/>
<proteinExistence type="inferred from homology"/>
<evidence type="ECO:0000256" key="6">
    <source>
        <dbReference type="SAM" id="Phobius"/>
    </source>
</evidence>
<organism evidence="8 9">
    <name type="scientific">Tenebrio molitor</name>
    <name type="common">Yellow mealworm beetle</name>
    <dbReference type="NCBI Taxonomy" id="7067"/>
    <lineage>
        <taxon>Eukaryota</taxon>
        <taxon>Metazoa</taxon>
        <taxon>Ecdysozoa</taxon>
        <taxon>Arthropoda</taxon>
        <taxon>Hexapoda</taxon>
        <taxon>Insecta</taxon>
        <taxon>Pterygota</taxon>
        <taxon>Neoptera</taxon>
        <taxon>Endopterygota</taxon>
        <taxon>Coleoptera</taxon>
        <taxon>Polyphaga</taxon>
        <taxon>Cucujiformia</taxon>
        <taxon>Tenebrionidae</taxon>
        <taxon>Tenebrio</taxon>
    </lineage>
</organism>
<evidence type="ECO:0000313" key="8">
    <source>
        <dbReference type="EMBL" id="KAH0811498.1"/>
    </source>
</evidence>
<keyword evidence="9" id="KW-1185">Reference proteome</keyword>
<protein>
    <recommendedName>
        <fullName evidence="7">Transmembrane protein 135 N-terminal domain-containing protein</fullName>
    </recommendedName>
</protein>
<feature type="transmembrane region" description="Helical" evidence="6">
    <location>
        <begin position="43"/>
        <end position="64"/>
    </location>
</feature>
<feature type="domain" description="Transmembrane protein 135 N-terminal" evidence="7">
    <location>
        <begin position="35"/>
        <end position="116"/>
    </location>
</feature>
<accession>A0A8J6HBL4</accession>
<evidence type="ECO:0000256" key="3">
    <source>
        <dbReference type="ARBA" id="ARBA00022692"/>
    </source>
</evidence>
<evidence type="ECO:0000256" key="2">
    <source>
        <dbReference type="ARBA" id="ARBA00008924"/>
    </source>
</evidence>
<feature type="transmembrane region" description="Helical" evidence="6">
    <location>
        <begin position="71"/>
        <end position="91"/>
    </location>
</feature>
<comment type="subcellular location">
    <subcellularLocation>
        <location evidence="1">Endomembrane system</location>
        <topology evidence="1">Multi-pass membrane protein</topology>
    </subcellularLocation>
</comment>